<feature type="region of interest" description="Disordered" evidence="1">
    <location>
        <begin position="51"/>
        <end position="73"/>
    </location>
</feature>
<evidence type="ECO:0000313" key="3">
    <source>
        <dbReference type="Proteomes" id="UP001320170"/>
    </source>
</evidence>
<sequence length="99" mass="11123">MFKKTEKAAKKQSTDADDLPRNIPLSNSQSLINKITTDKNQYVLADAGSPLTSQGFLSPPKNRNPLKEKDMQSSNIEKLETILEDPNEEESSKSELIRF</sequence>
<feature type="compositionally biased region" description="Basic and acidic residues" evidence="1">
    <location>
        <begin position="1"/>
        <end position="20"/>
    </location>
</feature>
<dbReference type="EMBL" id="JAJTND010000004">
    <property type="protein sequence ID" value="MCE3531835.1"/>
    <property type="molecule type" value="Genomic_DNA"/>
</dbReference>
<evidence type="ECO:0000256" key="1">
    <source>
        <dbReference type="SAM" id="MobiDB-lite"/>
    </source>
</evidence>
<keyword evidence="3" id="KW-1185">Reference proteome</keyword>
<comment type="caution">
    <text evidence="2">The sequence shown here is derived from an EMBL/GenBank/DDBJ whole genome shotgun (WGS) entry which is preliminary data.</text>
</comment>
<dbReference type="Proteomes" id="UP001320170">
    <property type="component" value="Unassembled WGS sequence"/>
</dbReference>
<organism evidence="2 3">
    <name type="scientific">Legionella resiliens</name>
    <dbReference type="NCBI Taxonomy" id="2905958"/>
    <lineage>
        <taxon>Bacteria</taxon>
        <taxon>Pseudomonadati</taxon>
        <taxon>Pseudomonadota</taxon>
        <taxon>Gammaproteobacteria</taxon>
        <taxon>Legionellales</taxon>
        <taxon>Legionellaceae</taxon>
        <taxon>Legionella</taxon>
    </lineage>
</organism>
<dbReference type="RefSeq" id="WP_232890537.1">
    <property type="nucleotide sequence ID" value="NZ_JAJSPM010000005.1"/>
</dbReference>
<feature type="region of interest" description="Disordered" evidence="1">
    <location>
        <begin position="1"/>
        <end position="25"/>
    </location>
</feature>
<proteinExistence type="predicted"/>
<evidence type="ECO:0000313" key="2">
    <source>
        <dbReference type="EMBL" id="MCE3531835.1"/>
    </source>
</evidence>
<name>A0ABS8WZD7_9GAMM</name>
<protein>
    <submittedName>
        <fullName evidence="2">Uncharacterized protein</fullName>
    </submittedName>
</protein>
<accession>A0ABS8WZD7</accession>
<gene>
    <name evidence="2" type="ORF">LXO92_05545</name>
</gene>
<reference evidence="2 3" key="1">
    <citation type="journal article" date="2024" name="Pathogens">
        <title>Characterization of a Novel Species of Legionella Isolated from a Healthcare Facility: Legionella resiliens sp. nov.</title>
        <authorList>
            <person name="Cristino S."/>
            <person name="Pascale M.R."/>
            <person name="Marino F."/>
            <person name="Derelitto C."/>
            <person name="Salaris S."/>
            <person name="Orsini M."/>
            <person name="Squarzoni S."/>
            <person name="Grottola A."/>
            <person name="Girolamini L."/>
        </authorList>
    </citation>
    <scope>NUCLEOTIDE SEQUENCE [LARGE SCALE GENOMIC DNA]</scope>
    <source>
        <strain evidence="2 3">8cVS16</strain>
    </source>
</reference>